<keyword evidence="1" id="KW-0472">Membrane</keyword>
<sequence length="206" mass="22463">MATDDNAFLKTPLRRVLFVVGTYGAVAVVNAVFATAVTVVTLRVGGFHELDPAGTALRIGAAVLAWELVTCLLSAAWYWRGSAGLGTFLRTGRSEKRQKRGRWFRALRWTGDAVAVAAAVFGILLLRFPDEPSARWAAAEVLVVIKGLQAAMFGALVAVNKAFDRGRERWQRAQPATNPKLVPVEDILSRPDIAGQRPYEPRHAPD</sequence>
<dbReference type="Proteomes" id="UP000246050">
    <property type="component" value="Unassembled WGS sequence"/>
</dbReference>
<evidence type="ECO:0000313" key="2">
    <source>
        <dbReference type="EMBL" id="PWR06802.1"/>
    </source>
</evidence>
<feature type="transmembrane region" description="Helical" evidence="1">
    <location>
        <begin position="59"/>
        <end position="79"/>
    </location>
</feature>
<dbReference type="AlphaFoldDB" id="A0A317CX60"/>
<reference evidence="2 3" key="1">
    <citation type="submission" date="2018-05" db="EMBL/GenBank/DDBJ databases">
        <title>Micromonosporas from Atacama Desert.</title>
        <authorList>
            <person name="Carro L."/>
            <person name="Golinska P."/>
            <person name="Klenk H.-P."/>
            <person name="Goodfellow M."/>
        </authorList>
    </citation>
    <scope>NUCLEOTIDE SEQUENCE [LARGE SCALE GENOMIC DNA]</scope>
    <source>
        <strain evidence="2 3">4G51</strain>
    </source>
</reference>
<feature type="transmembrane region" description="Helical" evidence="1">
    <location>
        <begin position="134"/>
        <end position="159"/>
    </location>
</feature>
<feature type="transmembrane region" description="Helical" evidence="1">
    <location>
        <begin position="106"/>
        <end position="128"/>
    </location>
</feature>
<gene>
    <name evidence="2" type="ORF">DKT69_36090</name>
</gene>
<feature type="transmembrane region" description="Helical" evidence="1">
    <location>
        <begin position="16"/>
        <end position="39"/>
    </location>
</feature>
<proteinExistence type="predicted"/>
<protein>
    <submittedName>
        <fullName evidence="2">Uncharacterized protein</fullName>
    </submittedName>
</protein>
<keyword evidence="1" id="KW-1133">Transmembrane helix</keyword>
<accession>A0A317CX60</accession>
<dbReference type="EMBL" id="QGKS01000497">
    <property type="protein sequence ID" value="PWR06802.1"/>
    <property type="molecule type" value="Genomic_DNA"/>
</dbReference>
<dbReference type="RefSeq" id="WP_109805836.1">
    <property type="nucleotide sequence ID" value="NZ_QGKS01000497.1"/>
</dbReference>
<evidence type="ECO:0000313" key="3">
    <source>
        <dbReference type="Proteomes" id="UP000246050"/>
    </source>
</evidence>
<organism evidence="2 3">
    <name type="scientific">Micromonospora sicca</name>
    <dbReference type="NCBI Taxonomy" id="2202420"/>
    <lineage>
        <taxon>Bacteria</taxon>
        <taxon>Bacillati</taxon>
        <taxon>Actinomycetota</taxon>
        <taxon>Actinomycetes</taxon>
        <taxon>Micromonosporales</taxon>
        <taxon>Micromonosporaceae</taxon>
        <taxon>Micromonospora</taxon>
    </lineage>
</organism>
<evidence type="ECO:0000256" key="1">
    <source>
        <dbReference type="SAM" id="Phobius"/>
    </source>
</evidence>
<comment type="caution">
    <text evidence="2">The sequence shown here is derived from an EMBL/GenBank/DDBJ whole genome shotgun (WGS) entry which is preliminary data.</text>
</comment>
<name>A0A317CX60_9ACTN</name>
<keyword evidence="1" id="KW-0812">Transmembrane</keyword>